<evidence type="ECO:0000256" key="1">
    <source>
        <dbReference type="SAM" id="Phobius"/>
    </source>
</evidence>
<sequence>MDQLSFLIVYQAWILILTAFFITRGSLWRFLANKCGIGVVAAIVISNLAYYYGLQHLDPASHSLIVRSYVIYGMLISVLFLGEKLTGFRATLGLLCVLGTILCAWPDSPDPLRWMAAAITSFAALMFAVYSALLRAMPGGASVFSALFLSSVMLVPSLYIYTGSTISDVAGSMVNLPAFLAALFFTSSLYVYNISARYMDFFGVSALRAGSPIAVMILAYPIFGLSLTWFEFLGIIIVIVSLWALFSEHQLTRFMRSCLR</sequence>
<dbReference type="InterPro" id="IPR037185">
    <property type="entry name" value="EmrE-like"/>
</dbReference>
<feature type="transmembrane region" description="Helical" evidence="1">
    <location>
        <begin position="114"/>
        <end position="134"/>
    </location>
</feature>
<feature type="transmembrane region" description="Helical" evidence="1">
    <location>
        <begin position="229"/>
        <end position="246"/>
    </location>
</feature>
<name>A0ABQ3DXI3_9HYPH</name>
<evidence type="ECO:0000259" key="2">
    <source>
        <dbReference type="Pfam" id="PF00892"/>
    </source>
</evidence>
<keyword evidence="1" id="KW-1133">Transmembrane helix</keyword>
<feature type="transmembrane region" description="Helical" evidence="1">
    <location>
        <begin position="173"/>
        <end position="192"/>
    </location>
</feature>
<keyword evidence="1" id="KW-0472">Membrane</keyword>
<feature type="transmembrane region" description="Helical" evidence="1">
    <location>
        <begin position="88"/>
        <end position="108"/>
    </location>
</feature>
<feature type="transmembrane region" description="Helical" evidence="1">
    <location>
        <begin position="6"/>
        <end position="23"/>
    </location>
</feature>
<gene>
    <name evidence="3" type="ORF">GCM10007094_02350</name>
</gene>
<evidence type="ECO:0000313" key="4">
    <source>
        <dbReference type="Proteomes" id="UP000637980"/>
    </source>
</evidence>
<protein>
    <recommendedName>
        <fullName evidence="2">EamA domain-containing protein</fullName>
    </recommendedName>
</protein>
<accession>A0ABQ3DXI3</accession>
<dbReference type="PANTHER" id="PTHR22911:SF137">
    <property type="entry name" value="SOLUTE CARRIER FAMILY 35 MEMBER G2-RELATED"/>
    <property type="match status" value="1"/>
</dbReference>
<dbReference type="InterPro" id="IPR000620">
    <property type="entry name" value="EamA_dom"/>
</dbReference>
<evidence type="ECO:0000313" key="3">
    <source>
        <dbReference type="EMBL" id="GHB18140.1"/>
    </source>
</evidence>
<comment type="caution">
    <text evidence="3">The sequence shown here is derived from an EMBL/GenBank/DDBJ whole genome shotgun (WGS) entry which is preliminary data.</text>
</comment>
<feature type="transmembrane region" description="Helical" evidence="1">
    <location>
        <begin position="201"/>
        <end position="223"/>
    </location>
</feature>
<feature type="transmembrane region" description="Helical" evidence="1">
    <location>
        <begin position="35"/>
        <end position="52"/>
    </location>
</feature>
<dbReference type="Proteomes" id="UP000637980">
    <property type="component" value="Unassembled WGS sequence"/>
</dbReference>
<keyword evidence="1" id="KW-0812">Transmembrane</keyword>
<proteinExistence type="predicted"/>
<reference evidence="4" key="1">
    <citation type="journal article" date="2019" name="Int. J. Syst. Evol. Microbiol.">
        <title>The Global Catalogue of Microorganisms (GCM) 10K type strain sequencing project: providing services to taxonomists for standard genome sequencing and annotation.</title>
        <authorList>
            <consortium name="The Broad Institute Genomics Platform"/>
            <consortium name="The Broad Institute Genome Sequencing Center for Infectious Disease"/>
            <person name="Wu L."/>
            <person name="Ma J."/>
        </authorList>
    </citation>
    <scope>NUCLEOTIDE SEQUENCE [LARGE SCALE GENOMIC DNA]</scope>
    <source>
        <strain evidence="4">KCTC 12861</strain>
    </source>
</reference>
<organism evidence="3 4">
    <name type="scientific">Pseudovibrio japonicus</name>
    <dbReference type="NCBI Taxonomy" id="366534"/>
    <lineage>
        <taxon>Bacteria</taxon>
        <taxon>Pseudomonadati</taxon>
        <taxon>Pseudomonadota</taxon>
        <taxon>Alphaproteobacteria</taxon>
        <taxon>Hyphomicrobiales</taxon>
        <taxon>Stappiaceae</taxon>
        <taxon>Pseudovibrio</taxon>
    </lineage>
</organism>
<dbReference type="Pfam" id="PF00892">
    <property type="entry name" value="EamA"/>
    <property type="match status" value="1"/>
</dbReference>
<feature type="domain" description="EamA" evidence="2">
    <location>
        <begin position="34"/>
        <end position="102"/>
    </location>
</feature>
<keyword evidence="4" id="KW-1185">Reference proteome</keyword>
<dbReference type="SUPFAM" id="SSF103481">
    <property type="entry name" value="Multidrug resistance efflux transporter EmrE"/>
    <property type="match status" value="2"/>
</dbReference>
<feature type="transmembrane region" description="Helical" evidence="1">
    <location>
        <begin position="64"/>
        <end position="81"/>
    </location>
</feature>
<dbReference type="EMBL" id="BMXE01000001">
    <property type="protein sequence ID" value="GHB18140.1"/>
    <property type="molecule type" value="Genomic_DNA"/>
</dbReference>
<dbReference type="PANTHER" id="PTHR22911">
    <property type="entry name" value="ACYL-MALONYL CONDENSING ENZYME-RELATED"/>
    <property type="match status" value="1"/>
</dbReference>
<feature type="transmembrane region" description="Helical" evidence="1">
    <location>
        <begin position="141"/>
        <end position="161"/>
    </location>
</feature>